<sequence>MPHLPTPPLLLITDRTLARGDLADVVAAACAGGCRWVSLREKDLPAAAQIALFARLRAVTAPFDARLTLHGPPALAQAAAADGVHLSGGGDAKAARALLGPGALIGLSTHTLAEATAADPAALDYITASPVFLTRSKPGYGPALGLEGLSAFARTSAVPVVALAGIDAETAPACLTAGAKGVAVMGGIMRADDPRAAFAALAAAASAAI</sequence>
<dbReference type="InterPro" id="IPR022998">
    <property type="entry name" value="ThiamineP_synth_TenI"/>
</dbReference>
<dbReference type="RefSeq" id="WP_374253901.1">
    <property type="nucleotide sequence ID" value="NZ_JBAFUR010000001.1"/>
</dbReference>
<name>A0ABW6ZCG7_9HYPH</name>
<feature type="domain" description="Thiamine phosphate synthase/TenI" evidence="3">
    <location>
        <begin position="9"/>
        <end position="188"/>
    </location>
</feature>
<gene>
    <name evidence="4" type="ORF">V5F30_00780</name>
</gene>
<evidence type="ECO:0000256" key="1">
    <source>
        <dbReference type="ARBA" id="ARBA00004948"/>
    </source>
</evidence>
<dbReference type="SUPFAM" id="SSF51391">
    <property type="entry name" value="Thiamin phosphate synthase"/>
    <property type="match status" value="1"/>
</dbReference>
<evidence type="ECO:0000259" key="3">
    <source>
        <dbReference type="Pfam" id="PF02581"/>
    </source>
</evidence>
<dbReference type="PANTHER" id="PTHR20857:SF15">
    <property type="entry name" value="THIAMINE-PHOSPHATE SYNTHASE"/>
    <property type="match status" value="1"/>
</dbReference>
<dbReference type="Pfam" id="PF02581">
    <property type="entry name" value="TMP-TENI"/>
    <property type="match status" value="1"/>
</dbReference>
<proteinExistence type="predicted"/>
<dbReference type="Proteomes" id="UP001604043">
    <property type="component" value="Unassembled WGS sequence"/>
</dbReference>
<comment type="caution">
    <text evidence="4">The sequence shown here is derived from an EMBL/GenBank/DDBJ whole genome shotgun (WGS) entry which is preliminary data.</text>
</comment>
<dbReference type="InterPro" id="IPR013785">
    <property type="entry name" value="Aldolase_TIM"/>
</dbReference>
<keyword evidence="5" id="KW-1185">Reference proteome</keyword>
<evidence type="ECO:0000256" key="2">
    <source>
        <dbReference type="ARBA" id="ARBA00022977"/>
    </source>
</evidence>
<keyword evidence="2" id="KW-0784">Thiamine biosynthesis</keyword>
<dbReference type="Gene3D" id="3.20.20.70">
    <property type="entry name" value="Aldolase class I"/>
    <property type="match status" value="1"/>
</dbReference>
<dbReference type="CDD" id="cd00564">
    <property type="entry name" value="TMP_TenI"/>
    <property type="match status" value="1"/>
</dbReference>
<organism evidence="4 5">
    <name type="scientific">Xanthobacter aminoxidans</name>
    <dbReference type="NCBI Taxonomy" id="186280"/>
    <lineage>
        <taxon>Bacteria</taxon>
        <taxon>Pseudomonadati</taxon>
        <taxon>Pseudomonadota</taxon>
        <taxon>Alphaproteobacteria</taxon>
        <taxon>Hyphomicrobiales</taxon>
        <taxon>Xanthobacteraceae</taxon>
        <taxon>Xanthobacter</taxon>
    </lineage>
</organism>
<evidence type="ECO:0000313" key="4">
    <source>
        <dbReference type="EMBL" id="MFG1250716.1"/>
    </source>
</evidence>
<accession>A0ABW6ZCG7</accession>
<evidence type="ECO:0000313" key="5">
    <source>
        <dbReference type="Proteomes" id="UP001604043"/>
    </source>
</evidence>
<reference evidence="4 5" key="1">
    <citation type="submission" date="2024-02" db="EMBL/GenBank/DDBJ databases">
        <title>Expansion and revision of Xanthobacter and proposal of Roseixanthobacter gen. nov.</title>
        <authorList>
            <person name="Soltysiak M.P.M."/>
            <person name="Jalihal A."/>
            <person name="Ory A."/>
            <person name="Chrisophersen C."/>
            <person name="Lee A.D."/>
            <person name="Boulton J."/>
            <person name="Springer M."/>
        </authorList>
    </citation>
    <scope>NUCLEOTIDE SEQUENCE [LARGE SCALE GENOMIC DNA]</scope>
    <source>
        <strain evidence="4 5">CB5</strain>
    </source>
</reference>
<protein>
    <submittedName>
        <fullName evidence="4">Thiamine phosphate synthase</fullName>
    </submittedName>
</protein>
<dbReference type="InterPro" id="IPR036206">
    <property type="entry name" value="ThiamineP_synth_sf"/>
</dbReference>
<comment type="pathway">
    <text evidence="1">Cofactor biosynthesis; thiamine diphosphate biosynthesis.</text>
</comment>
<dbReference type="PANTHER" id="PTHR20857">
    <property type="entry name" value="THIAMINE-PHOSPHATE PYROPHOSPHORYLASE"/>
    <property type="match status" value="1"/>
</dbReference>
<dbReference type="EMBL" id="JBAFUR010000001">
    <property type="protein sequence ID" value="MFG1250716.1"/>
    <property type="molecule type" value="Genomic_DNA"/>
</dbReference>